<dbReference type="KEGG" id="pfj:MYCFIDRAFT_195745"/>
<dbReference type="GeneID" id="19335522"/>
<reference evidence="2 3" key="1">
    <citation type="journal article" date="2012" name="PLoS Pathog.">
        <title>Diverse lifestyles and strategies of plant pathogenesis encoded in the genomes of eighteen Dothideomycetes fungi.</title>
        <authorList>
            <person name="Ohm R.A."/>
            <person name="Feau N."/>
            <person name="Henrissat B."/>
            <person name="Schoch C.L."/>
            <person name="Horwitz B.A."/>
            <person name="Barry K.W."/>
            <person name="Condon B.J."/>
            <person name="Copeland A.C."/>
            <person name="Dhillon B."/>
            <person name="Glaser F."/>
            <person name="Hesse C.N."/>
            <person name="Kosti I."/>
            <person name="LaButti K."/>
            <person name="Lindquist E.A."/>
            <person name="Lucas S."/>
            <person name="Salamov A.A."/>
            <person name="Bradshaw R.E."/>
            <person name="Ciuffetti L."/>
            <person name="Hamelin R.C."/>
            <person name="Kema G.H.J."/>
            <person name="Lawrence C."/>
            <person name="Scott J.A."/>
            <person name="Spatafora J.W."/>
            <person name="Turgeon B.G."/>
            <person name="de Wit P.J.G.M."/>
            <person name="Zhong S."/>
            <person name="Goodwin S.B."/>
            <person name="Grigoriev I.V."/>
        </authorList>
    </citation>
    <scope>NUCLEOTIDE SEQUENCE [LARGE SCALE GENOMIC DNA]</scope>
    <source>
        <strain evidence="2 3">CIRAD86</strain>
    </source>
</reference>
<protein>
    <submittedName>
        <fullName evidence="2">Uncharacterized protein</fullName>
    </submittedName>
</protein>
<sequence length="316" mass="36073">MVIYYGKWDTGHDEPPHQVDIPTALRNVGVALYDDSRAYDVYIRYIRGKDLYDTWSIRQLQELCNEKRLRLRGMPAVYPGPVSHPWVQESFRRLHAFLVEALEKSEIATTFERFLDLHKGLRFKIYKRHFNQLCDETGLTPLVAPPAITLTSHQVRKEALPIFFKRNFVLRTTTKDPTLHASFLPPPPAPGLGSLPDAKDRKRTVSSRFPKAPSSYSINIRRLSLCRFSTTGDRADGGVWYIDLDAEKVEKRVTWIAGAGHGERFDEKGKKKVEKGIADATSRLRKCVDVMMERDGKLLGSDSLIFRDAIESNGKK</sequence>
<dbReference type="AlphaFoldDB" id="M2Z4R6"/>
<dbReference type="VEuPathDB" id="FungiDB:MYCFIDRAFT_195745"/>
<evidence type="ECO:0000313" key="2">
    <source>
        <dbReference type="EMBL" id="EME84785.1"/>
    </source>
</evidence>
<dbReference type="OrthoDB" id="10367210at2759"/>
<accession>M2Z4R6</accession>
<gene>
    <name evidence="2" type="ORF">MYCFIDRAFT_195745</name>
</gene>
<feature type="region of interest" description="Disordered" evidence="1">
    <location>
        <begin position="179"/>
        <end position="199"/>
    </location>
</feature>
<name>M2Z4R6_PSEFD</name>
<dbReference type="HOGENOM" id="CLU_880350_0_0_1"/>
<proteinExistence type="predicted"/>
<organism evidence="2 3">
    <name type="scientific">Pseudocercospora fijiensis (strain CIRAD86)</name>
    <name type="common">Black leaf streak disease fungus</name>
    <name type="synonym">Mycosphaerella fijiensis</name>
    <dbReference type="NCBI Taxonomy" id="383855"/>
    <lineage>
        <taxon>Eukaryota</taxon>
        <taxon>Fungi</taxon>
        <taxon>Dikarya</taxon>
        <taxon>Ascomycota</taxon>
        <taxon>Pezizomycotina</taxon>
        <taxon>Dothideomycetes</taxon>
        <taxon>Dothideomycetidae</taxon>
        <taxon>Mycosphaerellales</taxon>
        <taxon>Mycosphaerellaceae</taxon>
        <taxon>Pseudocercospora</taxon>
    </lineage>
</organism>
<dbReference type="Proteomes" id="UP000016932">
    <property type="component" value="Unassembled WGS sequence"/>
</dbReference>
<dbReference type="EMBL" id="KB446557">
    <property type="protein sequence ID" value="EME84785.1"/>
    <property type="molecule type" value="Genomic_DNA"/>
</dbReference>
<evidence type="ECO:0000256" key="1">
    <source>
        <dbReference type="SAM" id="MobiDB-lite"/>
    </source>
</evidence>
<dbReference type="RefSeq" id="XP_007925373.1">
    <property type="nucleotide sequence ID" value="XM_007927182.1"/>
</dbReference>
<evidence type="ECO:0000313" key="3">
    <source>
        <dbReference type="Proteomes" id="UP000016932"/>
    </source>
</evidence>
<keyword evidence="3" id="KW-1185">Reference proteome</keyword>